<dbReference type="PANTHER" id="PTHR18919:SF107">
    <property type="entry name" value="ACETYL-COA ACETYLTRANSFERASE, CYTOSOLIC"/>
    <property type="match status" value="1"/>
</dbReference>
<keyword evidence="3 4" id="KW-0012">Acyltransferase</keyword>
<comment type="similarity">
    <text evidence="1 4">Belongs to the thiolase-like superfamily. Thiolase family.</text>
</comment>
<reference evidence="7 8" key="2">
    <citation type="submission" date="2024-11" db="EMBL/GenBank/DDBJ databases">
        <title>Using genomics to understand microbial adaptation to soil warming.</title>
        <authorList>
            <person name="Deangelis K.M. PhD."/>
        </authorList>
    </citation>
    <scope>NUCLEOTIDE SEQUENCE [LARGE SCALE GENOMIC DNA]</scope>
    <source>
        <strain evidence="7 8">GAS97</strain>
    </source>
</reference>
<evidence type="ECO:0000259" key="6">
    <source>
        <dbReference type="Pfam" id="PF02803"/>
    </source>
</evidence>
<dbReference type="InterPro" id="IPR020617">
    <property type="entry name" value="Thiolase_C"/>
</dbReference>
<dbReference type="SUPFAM" id="SSF53901">
    <property type="entry name" value="Thiolase-like"/>
    <property type="match status" value="2"/>
</dbReference>
<dbReference type="InterPro" id="IPR002155">
    <property type="entry name" value="Thiolase"/>
</dbReference>
<evidence type="ECO:0000313" key="8">
    <source>
        <dbReference type="Proteomes" id="UP001620514"/>
    </source>
</evidence>
<evidence type="ECO:0000313" key="7">
    <source>
        <dbReference type="EMBL" id="MFK4440886.1"/>
    </source>
</evidence>
<dbReference type="PANTHER" id="PTHR18919">
    <property type="entry name" value="ACETYL-COA C-ACYLTRANSFERASE"/>
    <property type="match status" value="1"/>
</dbReference>
<dbReference type="EMBL" id="JBIYDN010000002">
    <property type="protein sequence ID" value="MFK4440886.1"/>
    <property type="molecule type" value="Genomic_DNA"/>
</dbReference>
<dbReference type="PIRSF" id="PIRSF000429">
    <property type="entry name" value="Ac-CoA_Ac_transf"/>
    <property type="match status" value="1"/>
</dbReference>
<evidence type="ECO:0000256" key="1">
    <source>
        <dbReference type="ARBA" id="ARBA00010982"/>
    </source>
</evidence>
<comment type="caution">
    <text evidence="7">The sequence shown here is derived from an EMBL/GenBank/DDBJ whole genome shotgun (WGS) entry which is preliminary data.</text>
</comment>
<evidence type="ECO:0000256" key="2">
    <source>
        <dbReference type="ARBA" id="ARBA00022679"/>
    </source>
</evidence>
<feature type="domain" description="Thiolase C-terminal" evidence="6">
    <location>
        <begin position="272"/>
        <end position="394"/>
    </location>
</feature>
<dbReference type="NCBIfam" id="NF006552">
    <property type="entry name" value="PRK09051.1"/>
    <property type="match status" value="1"/>
</dbReference>
<dbReference type="CDD" id="cd00751">
    <property type="entry name" value="thiolase"/>
    <property type="match status" value="1"/>
</dbReference>
<gene>
    <name evidence="7" type="ORF">ABH943_000892</name>
</gene>
<name>A0ABW8MB56_9BURK</name>
<dbReference type="InterPro" id="IPR016039">
    <property type="entry name" value="Thiolase-like"/>
</dbReference>
<dbReference type="NCBIfam" id="TIGR01930">
    <property type="entry name" value="AcCoA-C-Actrans"/>
    <property type="match status" value="1"/>
</dbReference>
<reference evidence="7 8" key="1">
    <citation type="submission" date="2024-10" db="EMBL/GenBank/DDBJ databases">
        <authorList>
            <person name="Deangelis K."/>
            <person name="Huntemann M."/>
            <person name="Clum A."/>
            <person name="Wang J."/>
            <person name="Palaniappan K."/>
            <person name="Ritter S."/>
            <person name="Chen I.-M."/>
            <person name="Stamatis D."/>
            <person name="Reddy T."/>
            <person name="O'Malley R."/>
            <person name="Daum C."/>
            <person name="Ng V."/>
            <person name="Ivanova N."/>
            <person name="Kyrpides N."/>
            <person name="Woyke T."/>
        </authorList>
    </citation>
    <scope>NUCLEOTIDE SEQUENCE [LARGE SCALE GENOMIC DNA]</scope>
    <source>
        <strain evidence="7 8">GAS97</strain>
    </source>
</reference>
<accession>A0ABW8MB56</accession>
<dbReference type="InterPro" id="IPR020616">
    <property type="entry name" value="Thiolase_N"/>
</dbReference>
<organism evidence="7 8">
    <name type="scientific">Caballeronia udeis</name>
    <dbReference type="NCBI Taxonomy" id="1232866"/>
    <lineage>
        <taxon>Bacteria</taxon>
        <taxon>Pseudomonadati</taxon>
        <taxon>Pseudomonadota</taxon>
        <taxon>Betaproteobacteria</taxon>
        <taxon>Burkholderiales</taxon>
        <taxon>Burkholderiaceae</taxon>
        <taxon>Caballeronia</taxon>
    </lineage>
</organism>
<evidence type="ECO:0000256" key="3">
    <source>
        <dbReference type="ARBA" id="ARBA00023315"/>
    </source>
</evidence>
<sequence length="395" mass="41128">MAQREVMVVSGVRTAIGDFGGALKDFSPTDLGARVVREALSRANVSGEDVGHVVFGNVIQTEPKDMYLARVAALNGGVAQHAPALTVNRLCGSGLQAIVSAAQSILLGDTDVAIGGGAESMSRAPYLAPAARFGQRMGDARLVDMMLGALHDPFDMIHMGVTAENVAAKYGISRETQDELALESHRRAARAIEAGYFKEQILAVTQASKKGDIVFDTDEHVRLNATLQDFAKLKPVFAKENGTVTAGNASGINDAAAAVVLMERGAAESRGLKPLARLVSYAHAGVDPKYMGIGPIPATRKALERAGLSVGDLDVIEANEAFAAQACAVSKELALDPAKVNPNGSGISLGHPIGATGALITVKALYELQRVGGRYALVTMCIGGGQGIAAIFERV</sequence>
<keyword evidence="8" id="KW-1185">Reference proteome</keyword>
<dbReference type="NCBIfam" id="NF042999">
    <property type="entry name" value="bketothiol_BktB"/>
    <property type="match status" value="1"/>
</dbReference>
<dbReference type="GO" id="GO:0003985">
    <property type="term" value="F:acetyl-CoA C-acetyltransferase activity"/>
    <property type="evidence" value="ECO:0007669"/>
    <property type="project" value="UniProtKB-EC"/>
</dbReference>
<evidence type="ECO:0000256" key="4">
    <source>
        <dbReference type="RuleBase" id="RU003557"/>
    </source>
</evidence>
<dbReference type="EC" id="2.3.1.9" evidence="7"/>
<dbReference type="RefSeq" id="WP_404604546.1">
    <property type="nucleotide sequence ID" value="NZ_JBIYDN010000002.1"/>
</dbReference>
<dbReference type="Gene3D" id="3.40.47.10">
    <property type="match status" value="2"/>
</dbReference>
<dbReference type="PROSITE" id="PS00099">
    <property type="entry name" value="THIOLASE_3"/>
    <property type="match status" value="1"/>
</dbReference>
<dbReference type="Proteomes" id="UP001620514">
    <property type="component" value="Unassembled WGS sequence"/>
</dbReference>
<dbReference type="InterPro" id="IPR020615">
    <property type="entry name" value="Thiolase_acyl_enz_int_AS"/>
</dbReference>
<feature type="domain" description="Thiolase N-terminal" evidence="5">
    <location>
        <begin position="6"/>
        <end position="264"/>
    </location>
</feature>
<protein>
    <submittedName>
        <fullName evidence="7">Acetyl-CoA C-acetyltransferase</fullName>
        <ecNumber evidence="7">2.3.1.9</ecNumber>
    </submittedName>
</protein>
<dbReference type="Pfam" id="PF00108">
    <property type="entry name" value="Thiolase_N"/>
    <property type="match status" value="1"/>
</dbReference>
<dbReference type="Pfam" id="PF02803">
    <property type="entry name" value="Thiolase_C"/>
    <property type="match status" value="1"/>
</dbReference>
<dbReference type="InterPro" id="IPR053528">
    <property type="entry name" value="Thiolase-like_BktB"/>
</dbReference>
<proteinExistence type="inferred from homology"/>
<evidence type="ECO:0000259" key="5">
    <source>
        <dbReference type="Pfam" id="PF00108"/>
    </source>
</evidence>
<keyword evidence="2 4" id="KW-0808">Transferase</keyword>
<dbReference type="InterPro" id="IPR020610">
    <property type="entry name" value="Thiolase_AS"/>
</dbReference>
<dbReference type="PROSITE" id="PS00098">
    <property type="entry name" value="THIOLASE_1"/>
    <property type="match status" value="1"/>
</dbReference>